<dbReference type="Gene3D" id="2.60.40.790">
    <property type="match status" value="1"/>
</dbReference>
<protein>
    <submittedName>
        <fullName evidence="3">Calcyclin-binding protein (Trinotate prediction)</fullName>
    </submittedName>
</protein>
<dbReference type="InterPro" id="IPR008978">
    <property type="entry name" value="HSP20-like_chaperone"/>
</dbReference>
<feature type="domain" description="CS" evidence="2">
    <location>
        <begin position="59"/>
        <end position="149"/>
    </location>
</feature>
<dbReference type="InterPro" id="IPR007052">
    <property type="entry name" value="CS_dom"/>
</dbReference>
<dbReference type="InterPro" id="IPR052289">
    <property type="entry name" value="Calcyclin-binding_UBL-bridge"/>
</dbReference>
<reference evidence="3" key="1">
    <citation type="submission" date="2018-11" db="EMBL/GenBank/DDBJ databases">
        <title>Myxobolus squamalis genome and transcriptome.</title>
        <authorList>
            <person name="Yahalomi D."/>
            <person name="Atkinson S.D."/>
            <person name="Neuhof M."/>
            <person name="Chang E.S."/>
            <person name="Philippe H."/>
            <person name="Cartwright P."/>
            <person name="Bartholomew J.L."/>
            <person name="Huchon D."/>
        </authorList>
    </citation>
    <scope>NUCLEOTIDE SEQUENCE</scope>
    <source>
        <strain evidence="3">71B08</strain>
        <tissue evidence="3">Whole</tissue>
    </source>
</reference>
<dbReference type="EMBL" id="GHBR01001601">
    <property type="protein sequence ID" value="NDJ96776.1"/>
    <property type="molecule type" value="Transcribed_RNA"/>
</dbReference>
<dbReference type="InterPro" id="IPR007699">
    <property type="entry name" value="SGS_dom"/>
</dbReference>
<proteinExistence type="predicted"/>
<organism evidence="3">
    <name type="scientific">Myxobolus squamalis</name>
    <name type="common">Myxosporean</name>
    <dbReference type="NCBI Taxonomy" id="59785"/>
    <lineage>
        <taxon>Eukaryota</taxon>
        <taxon>Metazoa</taxon>
        <taxon>Cnidaria</taxon>
        <taxon>Myxozoa</taxon>
        <taxon>Myxosporea</taxon>
        <taxon>Bivalvulida</taxon>
        <taxon>Platysporina</taxon>
        <taxon>Myxobolidae</taxon>
        <taxon>Myxobolus</taxon>
    </lineage>
</organism>
<dbReference type="PANTHER" id="PTHR13164:SF3">
    <property type="entry name" value="CALCYCLIN-BINDING PROTEIN"/>
    <property type="match status" value="1"/>
</dbReference>
<dbReference type="PROSITE" id="PS51048">
    <property type="entry name" value="SGS"/>
    <property type="match status" value="1"/>
</dbReference>
<evidence type="ECO:0000259" key="1">
    <source>
        <dbReference type="PROSITE" id="PS51048"/>
    </source>
</evidence>
<evidence type="ECO:0000259" key="2">
    <source>
        <dbReference type="PROSITE" id="PS51203"/>
    </source>
</evidence>
<accession>A0A6B2G2M2</accession>
<dbReference type="Pfam" id="PF04969">
    <property type="entry name" value="CS"/>
    <property type="match status" value="1"/>
</dbReference>
<name>A0A6B2G2M2_MYXSQ</name>
<feature type="domain" description="SGS" evidence="1">
    <location>
        <begin position="134"/>
        <end position="212"/>
    </location>
</feature>
<dbReference type="PANTHER" id="PTHR13164">
    <property type="entry name" value="CALICYLIN BINDING PROTEIN"/>
    <property type="match status" value="1"/>
</dbReference>
<dbReference type="PROSITE" id="PS51203">
    <property type="entry name" value="CS"/>
    <property type="match status" value="1"/>
</dbReference>
<evidence type="ECO:0000313" key="3">
    <source>
        <dbReference type="EMBL" id="NDJ96776.1"/>
    </source>
</evidence>
<dbReference type="SUPFAM" id="SSF49764">
    <property type="entry name" value="HSP20-like chaperones"/>
    <property type="match status" value="1"/>
</dbReference>
<dbReference type="GO" id="GO:0005634">
    <property type="term" value="C:nucleus"/>
    <property type="evidence" value="ECO:0007669"/>
    <property type="project" value="TreeGrafter"/>
</dbReference>
<sequence length="212" mass="23967">MEVKPFTAADISELKRLSQLCLSDNVQAFLDKKTAELETLLPQTISVPVKTKTDELCCKKLKNYGWDQTDSAIKFYITIPKPFEKNDVQVEVTDKSVKIVVKTDTEKYELQISQLFGTVLSDKYQLKTKGLEVGVTLTKEKSGKWECLCASDVKPKPQTPDLGMDKDADPGSGIMKMMQKMYNEGDDEMKRTIQKAWTQSQDKQKQGIDPIT</sequence>
<dbReference type="AlphaFoldDB" id="A0A6B2G2M2"/>